<dbReference type="EC" id="3.1.3.71" evidence="3"/>
<keyword evidence="5 8" id="KW-0378">Hydrolase</keyword>
<evidence type="ECO:0000256" key="2">
    <source>
        <dbReference type="ARBA" id="ARBA00009997"/>
    </source>
</evidence>
<dbReference type="InterPro" id="IPR005238">
    <property type="entry name" value="ComB-like"/>
</dbReference>
<organism evidence="8 9">
    <name type="scientific">Virgibacillus natechei</name>
    <dbReference type="NCBI Taxonomy" id="1216297"/>
    <lineage>
        <taxon>Bacteria</taxon>
        <taxon>Bacillati</taxon>
        <taxon>Bacillota</taxon>
        <taxon>Bacilli</taxon>
        <taxon>Bacillales</taxon>
        <taxon>Bacillaceae</taxon>
        <taxon>Virgibacillus</taxon>
    </lineage>
</organism>
<dbReference type="EMBL" id="JAGGKX010000023">
    <property type="protein sequence ID" value="MBP1971254.1"/>
    <property type="molecule type" value="Genomic_DNA"/>
</dbReference>
<dbReference type="RefSeq" id="WP_209464320.1">
    <property type="nucleotide sequence ID" value="NZ_CP110224.1"/>
</dbReference>
<dbReference type="InterPro" id="IPR036702">
    <property type="entry name" value="ComB-like_sf"/>
</dbReference>
<dbReference type="PANTHER" id="PTHR37311">
    <property type="entry name" value="2-PHOSPHOSULFOLACTATE PHOSPHATASE-RELATED"/>
    <property type="match status" value="1"/>
</dbReference>
<gene>
    <name evidence="8" type="ORF">J2Z83_003393</name>
</gene>
<keyword evidence="9" id="KW-1185">Reference proteome</keyword>
<evidence type="ECO:0000256" key="7">
    <source>
        <dbReference type="ARBA" id="ARBA00033711"/>
    </source>
</evidence>
<dbReference type="SUPFAM" id="SSF142823">
    <property type="entry name" value="ComB-like"/>
    <property type="match status" value="1"/>
</dbReference>
<sequence>MKIHLLLKKEEIDSAQMNDDKIAVVFDVLLATSTITASLNYGADRVIPVMDEAEAISEAENYLSEEIALVGEYNGITIDGFMNPAPSTLKGQLKEKTVILSTTNGTVAIRRSAPAKKVYIASLLNGEAVSKRIASTYEDETIVVVCSGSSNQFCMEDFYGAGYFISQLVNESGMTNADLTDSALSAKLFYENLSHYAFQVLSDTRVGKMLKKYNLQEDIELVSQQGVLAIVPRLIDGKTIVLEKEAEASLEKQNLGGK</sequence>
<reference evidence="8 9" key="1">
    <citation type="submission" date="2021-03" db="EMBL/GenBank/DDBJ databases">
        <title>Genomic Encyclopedia of Type Strains, Phase IV (KMG-IV): sequencing the most valuable type-strain genomes for metagenomic binning, comparative biology and taxonomic classification.</title>
        <authorList>
            <person name="Goeker M."/>
        </authorList>
    </citation>
    <scope>NUCLEOTIDE SEQUENCE [LARGE SCALE GENOMIC DNA]</scope>
    <source>
        <strain evidence="8 9">DSM 25609</strain>
    </source>
</reference>
<protein>
    <recommendedName>
        <fullName evidence="4">Probable 2-phosphosulfolactate phosphatase</fullName>
        <ecNumber evidence="3">3.1.3.71</ecNumber>
    </recommendedName>
</protein>
<keyword evidence="6" id="KW-0460">Magnesium</keyword>
<evidence type="ECO:0000256" key="5">
    <source>
        <dbReference type="ARBA" id="ARBA00022801"/>
    </source>
</evidence>
<evidence type="ECO:0000256" key="6">
    <source>
        <dbReference type="ARBA" id="ARBA00022842"/>
    </source>
</evidence>
<evidence type="ECO:0000256" key="3">
    <source>
        <dbReference type="ARBA" id="ARBA00012953"/>
    </source>
</evidence>
<comment type="caution">
    <text evidence="8">The sequence shown here is derived from an EMBL/GenBank/DDBJ whole genome shotgun (WGS) entry which is preliminary data.</text>
</comment>
<evidence type="ECO:0000313" key="9">
    <source>
        <dbReference type="Proteomes" id="UP001519345"/>
    </source>
</evidence>
<dbReference type="Gene3D" id="3.90.1560.10">
    <property type="entry name" value="ComB-like"/>
    <property type="match status" value="1"/>
</dbReference>
<evidence type="ECO:0000313" key="8">
    <source>
        <dbReference type="EMBL" id="MBP1971254.1"/>
    </source>
</evidence>
<dbReference type="Pfam" id="PF04029">
    <property type="entry name" value="2-ph_phosp"/>
    <property type="match status" value="1"/>
</dbReference>
<comment type="similarity">
    <text evidence="2">Belongs to the ComB family.</text>
</comment>
<name>A0ABS4IJX1_9BACI</name>
<accession>A0ABS4IJX1</accession>
<comment type="catalytic activity">
    <reaction evidence="7">
        <text>(2R)-O-phospho-3-sulfolactate + H2O = (2R)-3-sulfolactate + phosphate</text>
        <dbReference type="Rhea" id="RHEA:23416"/>
        <dbReference type="ChEBI" id="CHEBI:15377"/>
        <dbReference type="ChEBI" id="CHEBI:15597"/>
        <dbReference type="ChEBI" id="CHEBI:43474"/>
        <dbReference type="ChEBI" id="CHEBI:58738"/>
        <dbReference type="EC" id="3.1.3.71"/>
    </reaction>
</comment>
<evidence type="ECO:0000256" key="1">
    <source>
        <dbReference type="ARBA" id="ARBA00001946"/>
    </source>
</evidence>
<dbReference type="PANTHER" id="PTHR37311:SF1">
    <property type="entry name" value="2-PHOSPHOSULFOLACTATE PHOSPHATASE-RELATED"/>
    <property type="match status" value="1"/>
</dbReference>
<dbReference type="Proteomes" id="UP001519345">
    <property type="component" value="Unassembled WGS sequence"/>
</dbReference>
<comment type="cofactor">
    <cofactor evidence="1">
        <name>Mg(2+)</name>
        <dbReference type="ChEBI" id="CHEBI:18420"/>
    </cofactor>
</comment>
<evidence type="ECO:0000256" key="4">
    <source>
        <dbReference type="ARBA" id="ARBA00021948"/>
    </source>
</evidence>
<dbReference type="GO" id="GO:0050532">
    <property type="term" value="F:2-phosphosulfolactate phosphatase activity"/>
    <property type="evidence" value="ECO:0007669"/>
    <property type="project" value="UniProtKB-EC"/>
</dbReference>
<proteinExistence type="inferred from homology"/>